<dbReference type="UniPathway" id="UPA00989"/>
<comment type="catalytic activity">
    <reaction evidence="1 7">
        <text>guanosine(46) in tRNA + S-adenosyl-L-methionine = N(7)-methylguanosine(46) in tRNA + S-adenosyl-L-homocysteine</text>
        <dbReference type="Rhea" id="RHEA:42708"/>
        <dbReference type="Rhea" id="RHEA-COMP:10188"/>
        <dbReference type="Rhea" id="RHEA-COMP:10189"/>
        <dbReference type="ChEBI" id="CHEBI:57856"/>
        <dbReference type="ChEBI" id="CHEBI:59789"/>
        <dbReference type="ChEBI" id="CHEBI:74269"/>
        <dbReference type="ChEBI" id="CHEBI:74480"/>
        <dbReference type="EC" id="2.1.1.33"/>
    </reaction>
</comment>
<protein>
    <recommendedName>
        <fullName evidence="7">tRNA (guanine-N(7)-)-methyltransferase</fullName>
        <ecNumber evidence="7">2.1.1.33</ecNumber>
    </recommendedName>
    <alternativeName>
        <fullName evidence="7">tRNA (guanine(46)-N(7))-methyltransferase</fullName>
    </alternativeName>
    <alternativeName>
        <fullName evidence="7">tRNA(m7G46)-methyltransferase</fullName>
    </alternativeName>
</protein>
<comment type="function">
    <text evidence="2 7">Catalyzes the formation of N(7)-methylguanine at position 46 (m7G46) in tRNA.</text>
</comment>
<dbReference type="PANTHER" id="PTHR23417:SF14">
    <property type="entry name" value="PENTACOTRIPEPTIDE-REPEAT REGION OF PRORP DOMAIN-CONTAINING PROTEIN"/>
    <property type="match status" value="1"/>
</dbReference>
<dbReference type="Proteomes" id="UP000249746">
    <property type="component" value="Unassembled WGS sequence"/>
</dbReference>
<keyword evidence="4 7" id="KW-0808">Transferase</keyword>
<comment type="pathway">
    <text evidence="7">tRNA modification; N(7)-methylguanine-tRNA biosynthesis.</text>
</comment>
<evidence type="ECO:0000256" key="2">
    <source>
        <dbReference type="ARBA" id="ARBA00003015"/>
    </source>
</evidence>
<proteinExistence type="inferred from homology"/>
<dbReference type="NCBIfam" id="TIGR00091">
    <property type="entry name" value="tRNA (guanosine(46)-N7)-methyltransferase TrmB"/>
    <property type="match status" value="1"/>
</dbReference>
<dbReference type="GO" id="GO:0043527">
    <property type="term" value="C:tRNA methyltransferase complex"/>
    <property type="evidence" value="ECO:0007669"/>
    <property type="project" value="TreeGrafter"/>
</dbReference>
<dbReference type="GO" id="GO:0008176">
    <property type="term" value="F:tRNA (guanine(46)-N7)-methyltransferase activity"/>
    <property type="evidence" value="ECO:0007669"/>
    <property type="project" value="UniProtKB-UniRule"/>
</dbReference>
<dbReference type="PROSITE" id="PS51625">
    <property type="entry name" value="SAM_MT_TRMB"/>
    <property type="match status" value="1"/>
</dbReference>
<dbReference type="NCBIfam" id="NF010719">
    <property type="entry name" value="PRK14121.1"/>
    <property type="match status" value="1"/>
</dbReference>
<dbReference type="HAMAP" id="MF_01057">
    <property type="entry name" value="tRNA_methyltr_TrmB"/>
    <property type="match status" value="1"/>
</dbReference>
<dbReference type="OrthoDB" id="9802090at2"/>
<dbReference type="InterPro" id="IPR055361">
    <property type="entry name" value="tRNA_methyltr_TrmB_bact"/>
</dbReference>
<keyword evidence="3 7" id="KW-0489">Methyltransferase</keyword>
<evidence type="ECO:0000256" key="1">
    <source>
        <dbReference type="ARBA" id="ARBA00000142"/>
    </source>
</evidence>
<keyword evidence="6 7" id="KW-0819">tRNA processing</keyword>
<feature type="binding site" evidence="7">
    <location>
        <position position="169"/>
    </location>
    <ligand>
        <name>S-adenosyl-L-methionine</name>
        <dbReference type="ChEBI" id="CHEBI:59789"/>
    </ligand>
</feature>
<feature type="binding site" evidence="7">
    <location>
        <position position="196"/>
    </location>
    <ligand>
        <name>S-adenosyl-L-methionine</name>
        <dbReference type="ChEBI" id="CHEBI:59789"/>
    </ligand>
</feature>
<gene>
    <name evidence="7" type="primary">trmB</name>
    <name evidence="8" type="ORF">B6S12_02605</name>
</gene>
<dbReference type="Gene3D" id="3.40.50.150">
    <property type="entry name" value="Vaccinia Virus protein VP39"/>
    <property type="match status" value="1"/>
</dbReference>
<evidence type="ECO:0000256" key="7">
    <source>
        <dbReference type="HAMAP-Rule" id="MF_01057"/>
    </source>
</evidence>
<reference evidence="8 9" key="1">
    <citation type="submission" date="2017-03" db="EMBL/GenBank/DDBJ databases">
        <title>Genomic and clinical evidence uncovers the enterohepatic species Helicobacter valdiviensis as a potential human intestinal pathogen.</title>
        <authorList>
            <person name="Fresia P."/>
            <person name="Jara R."/>
            <person name="Sierra R."/>
            <person name="Ferres I."/>
            <person name="Greif G."/>
            <person name="Iraola G."/>
            <person name="Collado L."/>
        </authorList>
    </citation>
    <scope>NUCLEOTIDE SEQUENCE [LARGE SCALE GENOMIC DNA]</scope>
    <source>
        <strain evidence="8 9">WBE14</strain>
    </source>
</reference>
<dbReference type="RefSeq" id="WP_111229271.1">
    <property type="nucleotide sequence ID" value="NZ_NBIU01000004.1"/>
</dbReference>
<evidence type="ECO:0000313" key="8">
    <source>
        <dbReference type="EMBL" id="PZT48751.1"/>
    </source>
</evidence>
<dbReference type="EC" id="2.1.1.33" evidence="7"/>
<feature type="binding site" evidence="7">
    <location>
        <position position="222"/>
    </location>
    <ligand>
        <name>substrate</name>
    </ligand>
</feature>
<name>A0A2W6MXS7_9HELI</name>
<dbReference type="InterPro" id="IPR003358">
    <property type="entry name" value="tRNA_(Gua-N-7)_MeTrfase_Trmb"/>
</dbReference>
<feature type="binding site" evidence="7">
    <location>
        <position position="144"/>
    </location>
    <ligand>
        <name>S-adenosyl-L-methionine</name>
        <dbReference type="ChEBI" id="CHEBI:59789"/>
    </ligand>
</feature>
<evidence type="ECO:0000256" key="5">
    <source>
        <dbReference type="ARBA" id="ARBA00022691"/>
    </source>
</evidence>
<dbReference type="InterPro" id="IPR029063">
    <property type="entry name" value="SAM-dependent_MTases_sf"/>
</dbReference>
<evidence type="ECO:0000256" key="3">
    <source>
        <dbReference type="ARBA" id="ARBA00022603"/>
    </source>
</evidence>
<dbReference type="AlphaFoldDB" id="A0A2W6MXS7"/>
<keyword evidence="5 7" id="KW-0949">S-adenosyl-L-methionine</keyword>
<organism evidence="8 9">
    <name type="scientific">Helicobacter valdiviensis</name>
    <dbReference type="NCBI Taxonomy" id="1458358"/>
    <lineage>
        <taxon>Bacteria</taxon>
        <taxon>Pseudomonadati</taxon>
        <taxon>Campylobacterota</taxon>
        <taxon>Epsilonproteobacteria</taxon>
        <taxon>Campylobacterales</taxon>
        <taxon>Helicobacteraceae</taxon>
        <taxon>Helicobacter</taxon>
    </lineage>
</organism>
<dbReference type="SUPFAM" id="SSF53335">
    <property type="entry name" value="S-adenosyl-L-methionine-dependent methyltransferases"/>
    <property type="match status" value="1"/>
</dbReference>
<evidence type="ECO:0000313" key="9">
    <source>
        <dbReference type="Proteomes" id="UP000249746"/>
    </source>
</evidence>
<dbReference type="Pfam" id="PF02390">
    <property type="entry name" value="Methyltransf_4"/>
    <property type="match status" value="1"/>
</dbReference>
<evidence type="ECO:0000256" key="6">
    <source>
        <dbReference type="ARBA" id="ARBA00022694"/>
    </source>
</evidence>
<comment type="caution">
    <text evidence="7">Lacks conserved residue(s) required for the propagation of feature annotation.</text>
</comment>
<feature type="binding site" evidence="7">
    <location>
        <position position="252"/>
    </location>
    <ligand>
        <name>substrate</name>
    </ligand>
</feature>
<comment type="similarity">
    <text evidence="7">Belongs to the class I-like SAM-binding methyltransferase superfamily. TrmB family.</text>
</comment>
<sequence>MPHFKALSLSLPELPCTLSCKENEFSFLELYSSCVFKNYSLLHTTSKISNLKPKEFFLTLKQNDKNAKEFLVKCDKSSKIAPIEIAKNALMLLASNQKVITHNLNQQNITPQFKLPFIKEINDFLNFEELLQKEGLENKEIWLEIGFGSGRQLLFNAQNHKDILHIGIEIHLPSLEQVARQIGLLQLNNILILAYDARIFLELLPKCSLSKIFVHFPVPWDKKPHRRIFSNAFLTQCARVLKKEGNLHLRTDSYEYFLYSLDLAKEFKNFEISHQKNQQNSITSKYEARWNRLNKDIYDLYLLQKEPLNIATKHYDFSFPKITSSPLLTPSFKKQKFVKEDYFLSLEDLLINPKGDKKILKISFGDFAYPETRYIIIDENLKYFREPPLKTEANFKAHNLLCSLLKEC</sequence>
<accession>A0A2W6MXS7</accession>
<evidence type="ECO:0000256" key="4">
    <source>
        <dbReference type="ARBA" id="ARBA00022679"/>
    </source>
</evidence>
<dbReference type="EMBL" id="NBIU01000004">
    <property type="protein sequence ID" value="PZT48751.1"/>
    <property type="molecule type" value="Genomic_DNA"/>
</dbReference>
<keyword evidence="9" id="KW-1185">Reference proteome</keyword>
<dbReference type="PANTHER" id="PTHR23417">
    <property type="entry name" value="3-DEOXY-D-MANNO-OCTULOSONIC-ACID TRANSFERASE/TRNA GUANINE-N 7 - -METHYLTRANSFERASE"/>
    <property type="match status" value="1"/>
</dbReference>
<comment type="caution">
    <text evidence="8">The sequence shown here is derived from an EMBL/GenBank/DDBJ whole genome shotgun (WGS) entry which is preliminary data.</text>
</comment>